<protein>
    <submittedName>
        <fullName evidence="5">Segregation and condensation protein B</fullName>
    </submittedName>
</protein>
<evidence type="ECO:0000256" key="1">
    <source>
        <dbReference type="ARBA" id="ARBA00022490"/>
    </source>
</evidence>
<proteinExistence type="predicted"/>
<dbReference type="InterPro" id="IPR036390">
    <property type="entry name" value="WH_DNA-bd_sf"/>
</dbReference>
<evidence type="ECO:0000313" key="5">
    <source>
        <dbReference type="EMBL" id="SDL66564.1"/>
    </source>
</evidence>
<dbReference type="GO" id="GO:0051301">
    <property type="term" value="P:cell division"/>
    <property type="evidence" value="ECO:0007669"/>
    <property type="project" value="UniProtKB-KW"/>
</dbReference>
<keyword evidence="1" id="KW-0963">Cytoplasm</keyword>
<dbReference type="EMBL" id="FNHH01000001">
    <property type="protein sequence ID" value="SDL66564.1"/>
    <property type="molecule type" value="Genomic_DNA"/>
</dbReference>
<dbReference type="AlphaFoldDB" id="A0A1G9LXI9"/>
<organism evidence="5 6">
    <name type="scientific">Daejeonella rubra</name>
    <dbReference type="NCBI Taxonomy" id="990371"/>
    <lineage>
        <taxon>Bacteria</taxon>
        <taxon>Pseudomonadati</taxon>
        <taxon>Bacteroidota</taxon>
        <taxon>Sphingobacteriia</taxon>
        <taxon>Sphingobacteriales</taxon>
        <taxon>Sphingobacteriaceae</taxon>
        <taxon>Daejeonella</taxon>
    </lineage>
</organism>
<evidence type="ECO:0000256" key="2">
    <source>
        <dbReference type="ARBA" id="ARBA00022618"/>
    </source>
</evidence>
<gene>
    <name evidence="5" type="ORF">SAMN05421813_101138</name>
</gene>
<dbReference type="PANTHER" id="PTHR34298">
    <property type="entry name" value="SEGREGATION AND CONDENSATION PROTEIN B"/>
    <property type="match status" value="1"/>
</dbReference>
<sequence>MSVCLFMSFEKPLNLIEALIFASDKSITEEEISQVLSELMEETIKIESIRKNIEQIRLKYLEMDLAIELVHLNGGYQFLTKKEYYPVINQLQIQRSRKKLSQAALETLAIVAYKQPITKLEIEQIRGVNCDYTVQKLLEKELISISGKADSVGKPLLYTTSGLFMDYFGINSTNDLPQINELIAENNTIGEQTE</sequence>
<evidence type="ECO:0000256" key="3">
    <source>
        <dbReference type="ARBA" id="ARBA00022829"/>
    </source>
</evidence>
<evidence type="ECO:0000313" key="6">
    <source>
        <dbReference type="Proteomes" id="UP000199226"/>
    </source>
</evidence>
<dbReference type="InterPro" id="IPR036388">
    <property type="entry name" value="WH-like_DNA-bd_sf"/>
</dbReference>
<dbReference type="PANTHER" id="PTHR34298:SF2">
    <property type="entry name" value="SEGREGATION AND CONDENSATION PROTEIN B"/>
    <property type="match status" value="1"/>
</dbReference>
<accession>A0A1G9LXI9</accession>
<keyword evidence="6" id="KW-1185">Reference proteome</keyword>
<dbReference type="Pfam" id="PF04079">
    <property type="entry name" value="SMC_ScpB"/>
    <property type="match status" value="1"/>
</dbReference>
<dbReference type="Gene3D" id="1.10.10.10">
    <property type="entry name" value="Winged helix-like DNA-binding domain superfamily/Winged helix DNA-binding domain"/>
    <property type="match status" value="2"/>
</dbReference>
<keyword evidence="3" id="KW-0159">Chromosome partition</keyword>
<dbReference type="STRING" id="990371.SAMN05421813_101138"/>
<dbReference type="NCBIfam" id="TIGR00281">
    <property type="entry name" value="SMC-Scp complex subunit ScpB"/>
    <property type="match status" value="1"/>
</dbReference>
<dbReference type="GO" id="GO:0051304">
    <property type="term" value="P:chromosome separation"/>
    <property type="evidence" value="ECO:0007669"/>
    <property type="project" value="InterPro"/>
</dbReference>
<evidence type="ECO:0000256" key="4">
    <source>
        <dbReference type="ARBA" id="ARBA00023306"/>
    </source>
</evidence>
<keyword evidence="4" id="KW-0131">Cell cycle</keyword>
<keyword evidence="2" id="KW-0132">Cell division</keyword>
<dbReference type="Proteomes" id="UP000199226">
    <property type="component" value="Unassembled WGS sequence"/>
</dbReference>
<dbReference type="PIRSF" id="PIRSF019345">
    <property type="entry name" value="ScpB"/>
    <property type="match status" value="1"/>
</dbReference>
<name>A0A1G9LXI9_9SPHI</name>
<reference evidence="6" key="1">
    <citation type="submission" date="2016-10" db="EMBL/GenBank/DDBJ databases">
        <authorList>
            <person name="Varghese N."/>
            <person name="Submissions S."/>
        </authorList>
    </citation>
    <scope>NUCLEOTIDE SEQUENCE [LARGE SCALE GENOMIC DNA]</scope>
    <source>
        <strain evidence="6">DSM 24536</strain>
    </source>
</reference>
<dbReference type="InterPro" id="IPR005234">
    <property type="entry name" value="ScpB_csome_segregation"/>
</dbReference>
<dbReference type="SUPFAM" id="SSF46785">
    <property type="entry name" value="Winged helix' DNA-binding domain"/>
    <property type="match status" value="2"/>
</dbReference>